<evidence type="ECO:0000256" key="1">
    <source>
        <dbReference type="SAM" id="Phobius"/>
    </source>
</evidence>
<feature type="transmembrane region" description="Helical" evidence="1">
    <location>
        <begin position="20"/>
        <end position="40"/>
    </location>
</feature>
<name>A0A9I9E4Y5_CUCME</name>
<proteinExistence type="predicted"/>
<keyword evidence="1" id="KW-0472">Membrane</keyword>
<dbReference type="EnsemblPlants" id="MELO3C028830.2.1">
    <property type="protein sequence ID" value="MELO3C028830.2.1"/>
    <property type="gene ID" value="MELO3C028830.2"/>
</dbReference>
<sequence length="74" mass="8520">MTLELPSKKITFTCKARVVYMFRNIGVVFFTQTVMVILKLPNPTRRNGKLASPGYCFKTSRQELQNSSVFEQND</sequence>
<dbReference type="AlphaFoldDB" id="A0A9I9E4Y5"/>
<evidence type="ECO:0000313" key="2">
    <source>
        <dbReference type="EnsemblPlants" id="MELO3C028830.2.1"/>
    </source>
</evidence>
<organism evidence="2">
    <name type="scientific">Cucumis melo</name>
    <name type="common">Muskmelon</name>
    <dbReference type="NCBI Taxonomy" id="3656"/>
    <lineage>
        <taxon>Eukaryota</taxon>
        <taxon>Viridiplantae</taxon>
        <taxon>Streptophyta</taxon>
        <taxon>Embryophyta</taxon>
        <taxon>Tracheophyta</taxon>
        <taxon>Spermatophyta</taxon>
        <taxon>Magnoliopsida</taxon>
        <taxon>eudicotyledons</taxon>
        <taxon>Gunneridae</taxon>
        <taxon>Pentapetalae</taxon>
        <taxon>rosids</taxon>
        <taxon>fabids</taxon>
        <taxon>Cucurbitales</taxon>
        <taxon>Cucurbitaceae</taxon>
        <taxon>Benincaseae</taxon>
        <taxon>Cucumis</taxon>
    </lineage>
</organism>
<keyword evidence="1" id="KW-1133">Transmembrane helix</keyword>
<keyword evidence="1" id="KW-0812">Transmembrane</keyword>
<accession>A0A9I9E4Y5</accession>
<dbReference type="Gramene" id="MELO3C028830.2.1">
    <property type="protein sequence ID" value="MELO3C028830.2.1"/>
    <property type="gene ID" value="MELO3C028830.2"/>
</dbReference>
<protein>
    <submittedName>
        <fullName evidence="2">Uncharacterized protein</fullName>
    </submittedName>
</protein>
<reference evidence="2" key="1">
    <citation type="submission" date="2023-03" db="UniProtKB">
        <authorList>
            <consortium name="EnsemblPlants"/>
        </authorList>
    </citation>
    <scope>IDENTIFICATION</scope>
</reference>